<keyword evidence="2" id="KW-0119">Carbohydrate metabolism</keyword>
<proteinExistence type="predicted"/>
<name>A0A4Y7S9Y4_COPMI</name>
<comment type="catalytic activity">
    <reaction evidence="2">
        <text>[(1-&gt;4)-beta-D-glucosyl]n+m + reduced acceptor + O2 = 4-dehydro-beta-D-glucosyl-[(1-&gt;4)-beta-D-glucosyl]n-1 + [(1-&gt;4)-beta-D-glucosyl]m + acceptor + H2O.</text>
        <dbReference type="EC" id="1.14.99.56"/>
    </reaction>
</comment>
<protein>
    <recommendedName>
        <fullName evidence="2">AA9 family lytic polysaccharide monooxygenase</fullName>
        <ecNumber evidence="2">1.14.99.56</ecNumber>
    </recommendedName>
    <alternativeName>
        <fullName evidence="2">Endo-beta-1,4-glucanase</fullName>
    </alternativeName>
    <alternativeName>
        <fullName evidence="2">Glycosyl hydrolase 61 family protein</fullName>
    </alternativeName>
</protein>
<keyword evidence="3" id="KW-0732">Signal</keyword>
<sequence>MKVAALVSCLVFVLAQSALGHYIFKVLVAGDTTSGKAVRQPPTVEPFHDITSAAATCNVNTAPATEAPSPSTFGKAPSKVADWDGSGQAWFKIAEWGVASYNPVKFKSYQLSEFDTTVPENTPPGEYLARIEQIALHLGTGVPEIFVSCAQIKVTGSGTGNPAKVSIPGYIKANDPGVIANIYNGMTNYTVPGPKVWRG</sequence>
<dbReference type="EC" id="1.14.99.56" evidence="2"/>
<comment type="subcellular location">
    <subcellularLocation>
        <location evidence="2">Secreted</location>
    </subcellularLocation>
</comment>
<keyword evidence="6" id="KW-1185">Reference proteome</keyword>
<reference evidence="5 6" key="1">
    <citation type="journal article" date="2019" name="Nat. Ecol. Evol.">
        <title>Megaphylogeny resolves global patterns of mushroom evolution.</title>
        <authorList>
            <person name="Varga T."/>
            <person name="Krizsan K."/>
            <person name="Foldi C."/>
            <person name="Dima B."/>
            <person name="Sanchez-Garcia M."/>
            <person name="Sanchez-Ramirez S."/>
            <person name="Szollosi G.J."/>
            <person name="Szarkandi J.G."/>
            <person name="Papp V."/>
            <person name="Albert L."/>
            <person name="Andreopoulos W."/>
            <person name="Angelini C."/>
            <person name="Antonin V."/>
            <person name="Barry K.W."/>
            <person name="Bougher N.L."/>
            <person name="Buchanan P."/>
            <person name="Buyck B."/>
            <person name="Bense V."/>
            <person name="Catcheside P."/>
            <person name="Chovatia M."/>
            <person name="Cooper J."/>
            <person name="Damon W."/>
            <person name="Desjardin D."/>
            <person name="Finy P."/>
            <person name="Geml J."/>
            <person name="Haridas S."/>
            <person name="Hughes K."/>
            <person name="Justo A."/>
            <person name="Karasinski D."/>
            <person name="Kautmanova I."/>
            <person name="Kiss B."/>
            <person name="Kocsube S."/>
            <person name="Kotiranta H."/>
            <person name="LaButti K.M."/>
            <person name="Lechner B.E."/>
            <person name="Liimatainen K."/>
            <person name="Lipzen A."/>
            <person name="Lukacs Z."/>
            <person name="Mihaltcheva S."/>
            <person name="Morgado L.N."/>
            <person name="Niskanen T."/>
            <person name="Noordeloos M.E."/>
            <person name="Ohm R.A."/>
            <person name="Ortiz-Santana B."/>
            <person name="Ovrebo C."/>
            <person name="Racz N."/>
            <person name="Riley R."/>
            <person name="Savchenko A."/>
            <person name="Shiryaev A."/>
            <person name="Soop K."/>
            <person name="Spirin V."/>
            <person name="Szebenyi C."/>
            <person name="Tomsovsky M."/>
            <person name="Tulloss R.E."/>
            <person name="Uehling J."/>
            <person name="Grigoriev I.V."/>
            <person name="Vagvolgyi C."/>
            <person name="Papp T."/>
            <person name="Martin F.M."/>
            <person name="Miettinen O."/>
            <person name="Hibbett D.S."/>
            <person name="Nagy L.G."/>
        </authorList>
    </citation>
    <scope>NUCLEOTIDE SEQUENCE [LARGE SCALE GENOMIC DNA]</scope>
    <source>
        <strain evidence="5 6">FP101781</strain>
    </source>
</reference>
<keyword evidence="1 2" id="KW-1015">Disulfide bond</keyword>
<dbReference type="PANTHER" id="PTHR33353:SF11">
    <property type="entry name" value="GLYCOSYLHYDROLASE FAMILY 61-7 PROTEIN"/>
    <property type="match status" value="1"/>
</dbReference>
<dbReference type="STRING" id="71717.A0A4Y7S9Y4"/>
<dbReference type="GO" id="GO:0004497">
    <property type="term" value="F:monooxygenase activity"/>
    <property type="evidence" value="ECO:0007669"/>
    <property type="project" value="UniProtKB-KW"/>
</dbReference>
<dbReference type="GO" id="GO:0005576">
    <property type="term" value="C:extracellular region"/>
    <property type="evidence" value="ECO:0007669"/>
    <property type="project" value="UniProtKB-SubCell"/>
</dbReference>
<keyword evidence="2" id="KW-0136">Cellulose degradation</keyword>
<evidence type="ECO:0000313" key="5">
    <source>
        <dbReference type="EMBL" id="TEB18366.1"/>
    </source>
</evidence>
<evidence type="ECO:0000256" key="1">
    <source>
        <dbReference type="ARBA" id="ARBA00023157"/>
    </source>
</evidence>
<dbReference type="InterPro" id="IPR005103">
    <property type="entry name" value="AA9_LPMO"/>
</dbReference>
<evidence type="ECO:0000259" key="4">
    <source>
        <dbReference type="Pfam" id="PF03443"/>
    </source>
</evidence>
<comment type="caution">
    <text evidence="5">The sequence shown here is derived from an EMBL/GenBank/DDBJ whole genome shotgun (WGS) entry which is preliminary data.</text>
</comment>
<evidence type="ECO:0000256" key="2">
    <source>
        <dbReference type="RuleBase" id="RU368122"/>
    </source>
</evidence>
<dbReference type="PANTHER" id="PTHR33353">
    <property type="entry name" value="PUTATIVE (AFU_ORTHOLOGUE AFUA_1G12560)-RELATED"/>
    <property type="match status" value="1"/>
</dbReference>
<evidence type="ECO:0000313" key="6">
    <source>
        <dbReference type="Proteomes" id="UP000298030"/>
    </source>
</evidence>
<keyword evidence="2" id="KW-0964">Secreted</keyword>
<dbReference type="OrthoDB" id="3496539at2759"/>
<dbReference type="InterPro" id="IPR049892">
    <property type="entry name" value="AA9"/>
</dbReference>
<comment type="function">
    <text evidence="2">Lytic polysaccharide monooxygenase (LMPO) that depolymerizes crystalline and amorphous polysaccharides via the oxidation of scissile alpha- or beta-(1-4)-glycosidic bonds, yielding C1 and/or C4 oxidation products. Catalysis by LPMOs requires the reduction of the active-site copper from Cu(II) to Cu(I) by a reducing agent and H(2)O(2) or O(2) as a cosubstrate.</text>
</comment>
<dbReference type="GO" id="GO:0030245">
    <property type="term" value="P:cellulose catabolic process"/>
    <property type="evidence" value="ECO:0007669"/>
    <property type="project" value="UniProtKB-KW"/>
</dbReference>
<evidence type="ECO:0000256" key="3">
    <source>
        <dbReference type="SAM" id="SignalP"/>
    </source>
</evidence>
<keyword evidence="2" id="KW-0624">Polysaccharide degradation</keyword>
<dbReference type="Gene3D" id="2.70.50.70">
    <property type="match status" value="1"/>
</dbReference>
<dbReference type="AlphaFoldDB" id="A0A4Y7S9Y4"/>
<dbReference type="Proteomes" id="UP000298030">
    <property type="component" value="Unassembled WGS sequence"/>
</dbReference>
<organism evidence="5 6">
    <name type="scientific">Coprinellus micaceus</name>
    <name type="common">Glistening ink-cap mushroom</name>
    <name type="synonym">Coprinus micaceus</name>
    <dbReference type="NCBI Taxonomy" id="71717"/>
    <lineage>
        <taxon>Eukaryota</taxon>
        <taxon>Fungi</taxon>
        <taxon>Dikarya</taxon>
        <taxon>Basidiomycota</taxon>
        <taxon>Agaricomycotina</taxon>
        <taxon>Agaricomycetes</taxon>
        <taxon>Agaricomycetidae</taxon>
        <taxon>Agaricales</taxon>
        <taxon>Agaricineae</taxon>
        <taxon>Psathyrellaceae</taxon>
        <taxon>Coprinellus</taxon>
    </lineage>
</organism>
<comment type="domain">
    <text evidence="2">Has a modular structure: an endo-beta-1,4-glucanase catalytic module at the N-terminus, a linker rich in serines and threonines, and a C-terminal carbohydrate-binding module (CBM).</text>
</comment>
<dbReference type="Pfam" id="PF03443">
    <property type="entry name" value="AA9"/>
    <property type="match status" value="1"/>
</dbReference>
<feature type="signal peptide" evidence="3">
    <location>
        <begin position="1"/>
        <end position="20"/>
    </location>
</feature>
<feature type="domain" description="Auxiliary Activity family 9 catalytic" evidence="4">
    <location>
        <begin position="77"/>
        <end position="187"/>
    </location>
</feature>
<gene>
    <name evidence="5" type="ORF">FA13DRAFT_1803747</name>
</gene>
<accession>A0A4Y7S9Y4</accession>
<dbReference type="EMBL" id="QPFP01000265">
    <property type="protein sequence ID" value="TEB18366.1"/>
    <property type="molecule type" value="Genomic_DNA"/>
</dbReference>
<feature type="chain" id="PRO_5021289500" description="AA9 family lytic polysaccharide monooxygenase" evidence="3">
    <location>
        <begin position="21"/>
        <end position="199"/>
    </location>
</feature>
<dbReference type="GO" id="GO:0046872">
    <property type="term" value="F:metal ion binding"/>
    <property type="evidence" value="ECO:0007669"/>
    <property type="project" value="UniProtKB-KW"/>
</dbReference>